<dbReference type="InterPro" id="IPR000215">
    <property type="entry name" value="Serpin_fam"/>
</dbReference>
<evidence type="ECO:0000313" key="4">
    <source>
        <dbReference type="Proteomes" id="UP000605427"/>
    </source>
</evidence>
<dbReference type="InterPro" id="IPR036186">
    <property type="entry name" value="Serpin_sf"/>
</dbReference>
<dbReference type="Pfam" id="PF00079">
    <property type="entry name" value="Serpin"/>
    <property type="match status" value="1"/>
</dbReference>
<dbReference type="InterPro" id="IPR042178">
    <property type="entry name" value="Serpin_sf_1"/>
</dbReference>
<dbReference type="PROSITE" id="PS00284">
    <property type="entry name" value="SERPIN"/>
    <property type="match status" value="1"/>
</dbReference>
<dbReference type="RefSeq" id="WP_172240242.1">
    <property type="nucleotide sequence ID" value="NZ_BMDD01000001.1"/>
</dbReference>
<reference evidence="4" key="1">
    <citation type="journal article" date="2019" name="Int. J. Syst. Evol. Microbiol.">
        <title>The Global Catalogue of Microorganisms (GCM) 10K type strain sequencing project: providing services to taxonomists for standard genome sequencing and annotation.</title>
        <authorList>
            <consortium name="The Broad Institute Genomics Platform"/>
            <consortium name="The Broad Institute Genome Sequencing Center for Infectious Disease"/>
            <person name="Wu L."/>
            <person name="Ma J."/>
        </authorList>
    </citation>
    <scope>NUCLEOTIDE SEQUENCE [LARGE SCALE GENOMIC DNA]</scope>
    <source>
        <strain evidence="4">CCM 8702</strain>
    </source>
</reference>
<gene>
    <name evidence="3" type="ORF">GCM10007362_11330</name>
</gene>
<dbReference type="InterPro" id="IPR042185">
    <property type="entry name" value="Serpin_sf_2"/>
</dbReference>
<dbReference type="GO" id="GO:0004867">
    <property type="term" value="F:serine-type endopeptidase inhibitor activity"/>
    <property type="evidence" value="ECO:0007669"/>
    <property type="project" value="UniProtKB-KW"/>
</dbReference>
<dbReference type="SMART" id="SM00093">
    <property type="entry name" value="SERPIN"/>
    <property type="match status" value="1"/>
</dbReference>
<evidence type="ECO:0000256" key="1">
    <source>
        <dbReference type="RuleBase" id="RU000411"/>
    </source>
</evidence>
<dbReference type="Gene3D" id="2.30.39.10">
    <property type="entry name" value="Alpha-1-antitrypsin, domain 1"/>
    <property type="match status" value="1"/>
</dbReference>
<name>A0ABQ1ZRF6_9BACL</name>
<dbReference type="SUPFAM" id="SSF56574">
    <property type="entry name" value="Serpins"/>
    <property type="match status" value="1"/>
</dbReference>
<dbReference type="PANTHER" id="PTHR11461:SF211">
    <property type="entry name" value="GH10112P-RELATED"/>
    <property type="match status" value="1"/>
</dbReference>
<dbReference type="PANTHER" id="PTHR11461">
    <property type="entry name" value="SERINE PROTEASE INHIBITOR, SERPIN"/>
    <property type="match status" value="1"/>
</dbReference>
<comment type="caution">
    <text evidence="3">The sequence shown here is derived from an EMBL/GenBank/DDBJ whole genome shotgun (WGS) entry which is preliminary data.</text>
</comment>
<dbReference type="InterPro" id="IPR023795">
    <property type="entry name" value="Serpin_CS"/>
</dbReference>
<dbReference type="CDD" id="cd19588">
    <property type="entry name" value="serpin_miropin-like"/>
    <property type="match status" value="1"/>
</dbReference>
<evidence type="ECO:0000259" key="2">
    <source>
        <dbReference type="SMART" id="SM00093"/>
    </source>
</evidence>
<accession>A0ABQ1ZRF6</accession>
<keyword evidence="4" id="KW-1185">Reference proteome</keyword>
<proteinExistence type="inferred from homology"/>
<evidence type="ECO:0000313" key="3">
    <source>
        <dbReference type="EMBL" id="GGH72823.1"/>
    </source>
</evidence>
<keyword evidence="3" id="KW-0646">Protease inhibitor</keyword>
<sequence>MRISNQTNREDGPKRGFGQRKSERLFKKISLFALLAVVAVAGCSNGTSEPNYVSAYKAEDANPELSAAINKFALDLYAKLEDEPGEADPGPNRMISPAGIGIALSMLKDGAEGETAQQMDGMLHLNGMSPEVLAESQMILSDLLRGSDPAVKMDIANSLWSRQGFEVNKDYAERIEKSYGAQVQAIDFTSDQAVSTINQWASDNTAGKIPEVVEAPLSENLVLLLMNAMYFKGDWSEPFKKGQTEDLPFYPEGGQEVKVPTMRQSGDYAYLDGEGFEAVRLPYGETRNFGMILALPDENSSLDEFKQRQLPKFNAWSQELSDNEGSIELPRFKLKDKLTLKATLSALGMVDAFSDQTAELGGLAAGGAQPGDIFVSFVTHDTFIEVNEEGTEAAAVTVIGAETTSVPAPQTPFDLKFNRPFFFAITDRTTGAIVFMGEVGNPAED</sequence>
<protein>
    <submittedName>
        <fullName evidence="3">Serine protease inhibitor</fullName>
    </submittedName>
</protein>
<dbReference type="Gene3D" id="3.30.497.10">
    <property type="entry name" value="Antithrombin, subunit I, domain 2"/>
    <property type="match status" value="1"/>
</dbReference>
<dbReference type="EMBL" id="BMDD01000001">
    <property type="protein sequence ID" value="GGH72823.1"/>
    <property type="molecule type" value="Genomic_DNA"/>
</dbReference>
<dbReference type="Proteomes" id="UP000605427">
    <property type="component" value="Unassembled WGS sequence"/>
</dbReference>
<feature type="domain" description="Serpin" evidence="2">
    <location>
        <begin position="74"/>
        <end position="442"/>
    </location>
</feature>
<comment type="similarity">
    <text evidence="1">Belongs to the serpin family.</text>
</comment>
<dbReference type="InterPro" id="IPR023796">
    <property type="entry name" value="Serpin_dom"/>
</dbReference>
<organism evidence="3 4">
    <name type="scientific">Saccharibacillus endophyticus</name>
    <dbReference type="NCBI Taxonomy" id="2060666"/>
    <lineage>
        <taxon>Bacteria</taxon>
        <taxon>Bacillati</taxon>
        <taxon>Bacillota</taxon>
        <taxon>Bacilli</taxon>
        <taxon>Bacillales</taxon>
        <taxon>Paenibacillaceae</taxon>
        <taxon>Saccharibacillus</taxon>
    </lineage>
</organism>
<keyword evidence="3" id="KW-0722">Serine protease inhibitor</keyword>